<keyword evidence="2" id="KW-1185">Reference proteome</keyword>
<evidence type="ECO:0000313" key="1">
    <source>
        <dbReference type="EMBL" id="KAI8528109.1"/>
    </source>
</evidence>
<proteinExistence type="predicted"/>
<reference evidence="1" key="1">
    <citation type="submission" date="2022-02" db="EMBL/GenBank/DDBJ databases">
        <title>Plant Genome Project.</title>
        <authorList>
            <person name="Zhang R.-G."/>
        </authorList>
    </citation>
    <scope>NUCLEOTIDE SEQUENCE</scope>
    <source>
        <strain evidence="1">AT1</strain>
    </source>
</reference>
<sequence length="325" mass="37507">MRKLEMLNSLDDQANLASVQLTTDHSTSKAEFLTKKCDGSAFPLRRDCALMGDGRGMGRGRRRGRGFVEIMGPVFYRDTWRCVCHMILVQNIIFTFSSCSQPFKLSLVRSIFFPSERSVLSYINTLPTNLYFQHHATVVVTAAAIFEGDFSPVFRCFVDKALQINYFSRLCELGNFSQPPSHDYQIWKPKSCKYLFFNALTSLLLILDFLKVCILHVRQNENDTHVTEADIEEFEANYRGSDYEKNFFSSRLFCSMLCSDPKLDSHQFKNILDEAITLSEVILDVSMVLSLDVEKEIFCFHVKSNSFPFMCEINNIEVSRFMYRL</sequence>
<evidence type="ECO:0000313" key="2">
    <source>
        <dbReference type="Proteomes" id="UP001062846"/>
    </source>
</evidence>
<name>A0ACC0LIC6_RHOML</name>
<accession>A0ACC0LIC6</accession>
<dbReference type="Proteomes" id="UP001062846">
    <property type="component" value="Chromosome 12"/>
</dbReference>
<protein>
    <submittedName>
        <fullName evidence="1">Uncharacterized protein</fullName>
    </submittedName>
</protein>
<organism evidence="1 2">
    <name type="scientific">Rhododendron molle</name>
    <name type="common">Chinese azalea</name>
    <name type="synonym">Azalea mollis</name>
    <dbReference type="NCBI Taxonomy" id="49168"/>
    <lineage>
        <taxon>Eukaryota</taxon>
        <taxon>Viridiplantae</taxon>
        <taxon>Streptophyta</taxon>
        <taxon>Embryophyta</taxon>
        <taxon>Tracheophyta</taxon>
        <taxon>Spermatophyta</taxon>
        <taxon>Magnoliopsida</taxon>
        <taxon>eudicotyledons</taxon>
        <taxon>Gunneridae</taxon>
        <taxon>Pentapetalae</taxon>
        <taxon>asterids</taxon>
        <taxon>Ericales</taxon>
        <taxon>Ericaceae</taxon>
        <taxon>Ericoideae</taxon>
        <taxon>Rhodoreae</taxon>
        <taxon>Rhododendron</taxon>
    </lineage>
</organism>
<dbReference type="EMBL" id="CM046399">
    <property type="protein sequence ID" value="KAI8528109.1"/>
    <property type="molecule type" value="Genomic_DNA"/>
</dbReference>
<gene>
    <name evidence="1" type="ORF">RHMOL_Rhmol12G0125600</name>
</gene>
<comment type="caution">
    <text evidence="1">The sequence shown here is derived from an EMBL/GenBank/DDBJ whole genome shotgun (WGS) entry which is preliminary data.</text>
</comment>